<gene>
    <name evidence="1" type="ORF">O1611_g10307</name>
</gene>
<dbReference type="Proteomes" id="UP001153332">
    <property type="component" value="Unassembled WGS sequence"/>
</dbReference>
<organism evidence="1 2">
    <name type="scientific">Lasiodiplodia mahajangana</name>
    <dbReference type="NCBI Taxonomy" id="1108764"/>
    <lineage>
        <taxon>Eukaryota</taxon>
        <taxon>Fungi</taxon>
        <taxon>Dikarya</taxon>
        <taxon>Ascomycota</taxon>
        <taxon>Pezizomycotina</taxon>
        <taxon>Dothideomycetes</taxon>
        <taxon>Dothideomycetes incertae sedis</taxon>
        <taxon>Botryosphaeriales</taxon>
        <taxon>Botryosphaeriaceae</taxon>
        <taxon>Lasiodiplodia</taxon>
    </lineage>
</organism>
<dbReference type="EMBL" id="JAPUUL010004023">
    <property type="protein sequence ID" value="KAJ8120676.1"/>
    <property type="molecule type" value="Genomic_DNA"/>
</dbReference>
<protein>
    <submittedName>
        <fullName evidence="1">Uncharacterized protein</fullName>
    </submittedName>
</protein>
<comment type="caution">
    <text evidence="1">The sequence shown here is derived from an EMBL/GenBank/DDBJ whole genome shotgun (WGS) entry which is preliminary data.</text>
</comment>
<evidence type="ECO:0000313" key="1">
    <source>
        <dbReference type="EMBL" id="KAJ8120676.1"/>
    </source>
</evidence>
<evidence type="ECO:0000313" key="2">
    <source>
        <dbReference type="Proteomes" id="UP001153332"/>
    </source>
</evidence>
<proteinExistence type="predicted"/>
<name>A0ACC2IZX6_9PEZI</name>
<sequence length="134" mass="14655">MVLLSSAELTIRSPEGLTASTEEKASETRNRETEVKTERAVVAETEDNNGEDLKNTSGEGTGDLDSEWDWDGETENPEDRSYHAGDRCATGLLVVAAPGEQGKYFRVGVFFSEPRGRGGLQAFQKLKDSTIEII</sequence>
<reference evidence="1" key="1">
    <citation type="submission" date="2022-12" db="EMBL/GenBank/DDBJ databases">
        <title>Genome Sequence of Lasiodiplodia mahajangana.</title>
        <authorList>
            <person name="Buettner E."/>
        </authorList>
    </citation>
    <scope>NUCLEOTIDE SEQUENCE</scope>
    <source>
        <strain evidence="1">VT137</strain>
    </source>
</reference>
<keyword evidence="2" id="KW-1185">Reference proteome</keyword>
<accession>A0ACC2IZX6</accession>